<dbReference type="Pfam" id="PF00735">
    <property type="entry name" value="Septin"/>
    <property type="match status" value="1"/>
</dbReference>
<dbReference type="InterPro" id="IPR027417">
    <property type="entry name" value="P-loop_NTPase"/>
</dbReference>
<comment type="caution">
    <text evidence="3">The sequence shown here is derived from an EMBL/GenBank/DDBJ whole genome shotgun (WGS) entry which is preliminary data.</text>
</comment>
<dbReference type="GO" id="GO:0005525">
    <property type="term" value="F:GTP binding"/>
    <property type="evidence" value="ECO:0007669"/>
    <property type="project" value="InterPro"/>
</dbReference>
<reference evidence="3 4" key="1">
    <citation type="submission" date="2019-05" db="EMBL/GenBank/DDBJ databases">
        <title>Emergence of the Ug99 lineage of the wheat stem rust pathogen through somatic hybridization.</title>
        <authorList>
            <person name="Li F."/>
            <person name="Upadhyaya N.M."/>
            <person name="Sperschneider J."/>
            <person name="Matny O."/>
            <person name="Nguyen-Phuc H."/>
            <person name="Mago R."/>
            <person name="Raley C."/>
            <person name="Miller M.E."/>
            <person name="Silverstein K.A.T."/>
            <person name="Henningsen E."/>
            <person name="Hirsch C.D."/>
            <person name="Visser B."/>
            <person name="Pretorius Z.A."/>
            <person name="Steffenson B.J."/>
            <person name="Schwessinger B."/>
            <person name="Dodds P.N."/>
            <person name="Figueroa M."/>
        </authorList>
    </citation>
    <scope>NUCLEOTIDE SEQUENCE [LARGE SCALE GENOMIC DNA]</scope>
    <source>
        <strain evidence="3 4">Ug99</strain>
    </source>
</reference>
<sequence>MKSPVWPPGRSEATRKVGMILLASALGKKADSSEYLYIEEAGVCLRLKLVNTPGYGDFVNNTDSWRPILDLMATSNKKIVSTVPRQLTTKSMACSFLNPVARIEYSELCLKDLLLKKPHATHPWRPTMLINQGKNDSTLTDALTLEFNCRYPSIKFYHLFPGYIQTNAAANWGLPFPIPQLGAWTAPFWVTHKDDNRAGSGCPRASPRRGGSGRAAFKKSTAQPEPVYKSGCPRAARGPI</sequence>
<protein>
    <recommendedName>
        <fullName evidence="2">Septin-type G domain-containing protein</fullName>
    </recommendedName>
</protein>
<accession>A0A5B0R785</accession>
<feature type="region of interest" description="Disordered" evidence="1">
    <location>
        <begin position="197"/>
        <end position="240"/>
    </location>
</feature>
<name>A0A5B0R785_PUCGR</name>
<dbReference type="Proteomes" id="UP000325313">
    <property type="component" value="Unassembled WGS sequence"/>
</dbReference>
<evidence type="ECO:0000259" key="2">
    <source>
        <dbReference type="Pfam" id="PF00735"/>
    </source>
</evidence>
<dbReference type="InterPro" id="IPR030379">
    <property type="entry name" value="G_SEPTIN_dom"/>
</dbReference>
<gene>
    <name evidence="3" type="ORF">PGTUg99_023463</name>
</gene>
<proteinExistence type="predicted"/>
<evidence type="ECO:0000313" key="3">
    <source>
        <dbReference type="EMBL" id="KAA1121420.1"/>
    </source>
</evidence>
<dbReference type="EMBL" id="VDEP01000238">
    <property type="protein sequence ID" value="KAA1121420.1"/>
    <property type="molecule type" value="Genomic_DNA"/>
</dbReference>
<feature type="domain" description="Septin-type G" evidence="2">
    <location>
        <begin position="36"/>
        <end position="79"/>
    </location>
</feature>
<evidence type="ECO:0000313" key="4">
    <source>
        <dbReference type="Proteomes" id="UP000325313"/>
    </source>
</evidence>
<evidence type="ECO:0000256" key="1">
    <source>
        <dbReference type="SAM" id="MobiDB-lite"/>
    </source>
</evidence>
<feature type="compositionally biased region" description="Low complexity" evidence="1">
    <location>
        <begin position="199"/>
        <end position="209"/>
    </location>
</feature>
<dbReference type="Gene3D" id="3.40.50.300">
    <property type="entry name" value="P-loop containing nucleotide triphosphate hydrolases"/>
    <property type="match status" value="1"/>
</dbReference>
<organism evidence="3 4">
    <name type="scientific">Puccinia graminis f. sp. tritici</name>
    <dbReference type="NCBI Taxonomy" id="56615"/>
    <lineage>
        <taxon>Eukaryota</taxon>
        <taxon>Fungi</taxon>
        <taxon>Dikarya</taxon>
        <taxon>Basidiomycota</taxon>
        <taxon>Pucciniomycotina</taxon>
        <taxon>Pucciniomycetes</taxon>
        <taxon>Pucciniales</taxon>
        <taxon>Pucciniaceae</taxon>
        <taxon>Puccinia</taxon>
    </lineage>
</organism>
<dbReference type="AlphaFoldDB" id="A0A5B0R785"/>